<dbReference type="InterPro" id="IPR039104">
    <property type="entry name" value="6PGL"/>
</dbReference>
<dbReference type="CDD" id="cd01400">
    <property type="entry name" value="6PGL"/>
    <property type="match status" value="1"/>
</dbReference>
<comment type="catalytic activity">
    <reaction evidence="1 8">
        <text>6-phospho-D-glucono-1,5-lactone + H2O = 6-phospho-D-gluconate + H(+)</text>
        <dbReference type="Rhea" id="RHEA:12556"/>
        <dbReference type="ChEBI" id="CHEBI:15377"/>
        <dbReference type="ChEBI" id="CHEBI:15378"/>
        <dbReference type="ChEBI" id="CHEBI:57955"/>
        <dbReference type="ChEBI" id="CHEBI:58759"/>
        <dbReference type="EC" id="3.1.1.31"/>
    </reaction>
</comment>
<proteinExistence type="inferred from homology"/>
<dbReference type="EC" id="3.1.1.31" evidence="5 8"/>
<dbReference type="FunFam" id="3.40.50.1360:FF:000015">
    <property type="entry name" value="Hexose-6-phosphate dehydrogenase/glucose 1-dehydrogenase"/>
    <property type="match status" value="1"/>
</dbReference>
<comment type="similarity">
    <text evidence="4 8">Belongs to the glucosamine/galactosamine-6-phosphate isomerase family. 6-phosphogluconolactonase subfamily.</text>
</comment>
<dbReference type="InterPro" id="IPR005900">
    <property type="entry name" value="6-phosphogluconolactonase_DevB"/>
</dbReference>
<name>A0A7Y3ZXZ3_9VIBR</name>
<dbReference type="EMBL" id="VTXC01000016">
    <property type="protein sequence ID" value="NOH71201.1"/>
    <property type="molecule type" value="Genomic_DNA"/>
</dbReference>
<dbReference type="SUPFAM" id="SSF100950">
    <property type="entry name" value="NagB/RpiA/CoA transferase-like"/>
    <property type="match status" value="1"/>
</dbReference>
<evidence type="ECO:0000313" key="10">
    <source>
        <dbReference type="EMBL" id="NOH71201.1"/>
    </source>
</evidence>
<dbReference type="Gene3D" id="3.40.50.1360">
    <property type="match status" value="1"/>
</dbReference>
<dbReference type="GO" id="GO:0005975">
    <property type="term" value="P:carbohydrate metabolic process"/>
    <property type="evidence" value="ECO:0007669"/>
    <property type="project" value="UniProtKB-UniRule"/>
</dbReference>
<evidence type="ECO:0000256" key="8">
    <source>
        <dbReference type="RuleBase" id="RU365095"/>
    </source>
</evidence>
<accession>A0A7Y3ZXZ3</accession>
<dbReference type="GO" id="GO:0006098">
    <property type="term" value="P:pentose-phosphate shunt"/>
    <property type="evidence" value="ECO:0007669"/>
    <property type="project" value="UniProtKB-UniPathway"/>
</dbReference>
<dbReference type="UniPathway" id="UPA00115">
    <property type="reaction ID" value="UER00409"/>
</dbReference>
<dbReference type="NCBIfam" id="TIGR01198">
    <property type="entry name" value="pgl"/>
    <property type="match status" value="1"/>
</dbReference>
<dbReference type="PANTHER" id="PTHR11054">
    <property type="entry name" value="6-PHOSPHOGLUCONOLACTONASE"/>
    <property type="match status" value="1"/>
</dbReference>
<reference evidence="10 11" key="1">
    <citation type="submission" date="2019-09" db="EMBL/GenBank/DDBJ databases">
        <title>Draft genome sequencing and comparative genomics of hatchery-associated Vibrios.</title>
        <authorList>
            <person name="Kehlet-Delgado H."/>
            <person name="Mueller R.S."/>
        </authorList>
    </citation>
    <scope>NUCLEOTIDE SEQUENCE [LARGE SCALE GENOMIC DNA]</scope>
    <source>
        <strain evidence="10 11">99-46-Y</strain>
    </source>
</reference>
<organism evidence="10 11">
    <name type="scientific">Vibrio pectenicida</name>
    <dbReference type="NCBI Taxonomy" id="62763"/>
    <lineage>
        <taxon>Bacteria</taxon>
        <taxon>Pseudomonadati</taxon>
        <taxon>Pseudomonadota</taxon>
        <taxon>Gammaproteobacteria</taxon>
        <taxon>Vibrionales</taxon>
        <taxon>Vibrionaceae</taxon>
        <taxon>Vibrio</taxon>
    </lineage>
</organism>
<evidence type="ECO:0000256" key="3">
    <source>
        <dbReference type="ARBA" id="ARBA00004961"/>
    </source>
</evidence>
<dbReference type="InterPro" id="IPR006148">
    <property type="entry name" value="Glc/Gal-6P_isomerase"/>
</dbReference>
<evidence type="ECO:0000256" key="4">
    <source>
        <dbReference type="ARBA" id="ARBA00010662"/>
    </source>
</evidence>
<keyword evidence="7 8" id="KW-0378">Hydrolase</keyword>
<protein>
    <recommendedName>
        <fullName evidence="6 8">6-phosphogluconolactonase</fullName>
        <shortName evidence="8">6PGL</shortName>
        <ecNumber evidence="5 8">3.1.1.31</ecNumber>
    </recommendedName>
</protein>
<evidence type="ECO:0000256" key="1">
    <source>
        <dbReference type="ARBA" id="ARBA00000832"/>
    </source>
</evidence>
<comment type="caution">
    <text evidence="10">The sequence shown here is derived from an EMBL/GenBank/DDBJ whole genome shotgun (WGS) entry which is preliminary data.</text>
</comment>
<dbReference type="GO" id="GO:0017057">
    <property type="term" value="F:6-phosphogluconolactonase activity"/>
    <property type="evidence" value="ECO:0007669"/>
    <property type="project" value="UniProtKB-UniRule"/>
</dbReference>
<evidence type="ECO:0000313" key="11">
    <source>
        <dbReference type="Proteomes" id="UP000565719"/>
    </source>
</evidence>
<evidence type="ECO:0000256" key="6">
    <source>
        <dbReference type="ARBA" id="ARBA00020337"/>
    </source>
</evidence>
<comment type="pathway">
    <text evidence="3 8">Carbohydrate degradation; pentose phosphate pathway; D-ribulose 5-phosphate from D-glucose 6-phosphate (oxidative stage): step 2/3.</text>
</comment>
<dbReference type="PANTHER" id="PTHR11054:SF0">
    <property type="entry name" value="6-PHOSPHOGLUCONOLACTONASE"/>
    <property type="match status" value="1"/>
</dbReference>
<dbReference type="AlphaFoldDB" id="A0A7Y3ZXZ3"/>
<comment type="function">
    <text evidence="2 8">Hydrolysis of 6-phosphogluconolactone to 6-phosphogluconate.</text>
</comment>
<evidence type="ECO:0000256" key="7">
    <source>
        <dbReference type="ARBA" id="ARBA00022801"/>
    </source>
</evidence>
<evidence type="ECO:0000256" key="2">
    <source>
        <dbReference type="ARBA" id="ARBA00002681"/>
    </source>
</evidence>
<dbReference type="InterPro" id="IPR037171">
    <property type="entry name" value="NagB/RpiA_transferase-like"/>
</dbReference>
<evidence type="ECO:0000256" key="5">
    <source>
        <dbReference type="ARBA" id="ARBA00013198"/>
    </source>
</evidence>
<dbReference type="RefSeq" id="WP_171360576.1">
    <property type="nucleotide sequence ID" value="NZ_VTXC01000016.1"/>
</dbReference>
<feature type="domain" description="Glucosamine/galactosamine-6-phosphate isomerase" evidence="9">
    <location>
        <begin position="8"/>
        <end position="227"/>
    </location>
</feature>
<evidence type="ECO:0000259" key="9">
    <source>
        <dbReference type="Pfam" id="PF01182"/>
    </source>
</evidence>
<gene>
    <name evidence="8 10" type="primary">pgl</name>
    <name evidence="10" type="ORF">F0225_07605</name>
</gene>
<sequence length="238" mass="26475">MINHKIFQTAQQVVESLANDIKALSELSRPVHISLSGGSTPKMLFKLLASETYATSIQWQNLHFWWGDERCVTPDDEQSNYGEANTLLFSQVDIPAENVHRIRGEEKPEQEVERFAREMKEVIPTDNGTPVFDWILLGVGADGHTASLFPGQTNYEEQKLSVLASHPESGQIRVSKTAKVLQAAKRISYLVLGAGKVEIVQEIHTTPATELPYPAAKIQSQTGETEWYLDSDAAEKIA</sequence>
<dbReference type="Pfam" id="PF01182">
    <property type="entry name" value="Glucosamine_iso"/>
    <property type="match status" value="1"/>
</dbReference>
<dbReference type="Proteomes" id="UP000565719">
    <property type="component" value="Unassembled WGS sequence"/>
</dbReference>